<evidence type="ECO:0000313" key="1">
    <source>
        <dbReference type="EMBL" id="GAH23358.1"/>
    </source>
</evidence>
<gene>
    <name evidence="1" type="ORF">S03H2_09367</name>
</gene>
<dbReference type="EMBL" id="BARU01004743">
    <property type="protein sequence ID" value="GAH23358.1"/>
    <property type="molecule type" value="Genomic_DNA"/>
</dbReference>
<comment type="caution">
    <text evidence="1">The sequence shown here is derived from an EMBL/GenBank/DDBJ whole genome shotgun (WGS) entry which is preliminary data.</text>
</comment>
<accession>X1FRH1</accession>
<dbReference type="AlphaFoldDB" id="X1FRH1"/>
<proteinExistence type="predicted"/>
<organism evidence="1">
    <name type="scientific">marine sediment metagenome</name>
    <dbReference type="NCBI Taxonomy" id="412755"/>
    <lineage>
        <taxon>unclassified sequences</taxon>
        <taxon>metagenomes</taxon>
        <taxon>ecological metagenomes</taxon>
    </lineage>
</organism>
<sequence length="180" mass="20471">MDNPVEDGYIQWGDYLDSGFQCLVPDEPPTIIRFAADNYINFGLGSGYWYWYWWPGTSFQSGYWKQEYRTHKERGYVEWDISSLAGKTLMANPIFKYEGGRSYAYDETITPITEGQPSVISDEDLYNYIASGTPYVDPFNVAGDRNESIYLGASARSDLQAAMDASQSWFAIGFKAREIG</sequence>
<name>X1FRH1_9ZZZZ</name>
<protein>
    <submittedName>
        <fullName evidence="1">Uncharacterized protein</fullName>
    </submittedName>
</protein>
<reference evidence="1" key="1">
    <citation type="journal article" date="2014" name="Front. Microbiol.">
        <title>High frequency of phylogenetically diverse reductive dehalogenase-homologous genes in deep subseafloor sedimentary metagenomes.</title>
        <authorList>
            <person name="Kawai M."/>
            <person name="Futagami T."/>
            <person name="Toyoda A."/>
            <person name="Takaki Y."/>
            <person name="Nishi S."/>
            <person name="Hori S."/>
            <person name="Arai W."/>
            <person name="Tsubouchi T."/>
            <person name="Morono Y."/>
            <person name="Uchiyama I."/>
            <person name="Ito T."/>
            <person name="Fujiyama A."/>
            <person name="Inagaki F."/>
            <person name="Takami H."/>
        </authorList>
    </citation>
    <scope>NUCLEOTIDE SEQUENCE</scope>
    <source>
        <strain evidence="1">Expedition CK06-06</strain>
    </source>
</reference>
<feature type="non-terminal residue" evidence="1">
    <location>
        <position position="180"/>
    </location>
</feature>